<keyword evidence="1" id="KW-1133">Transmembrane helix</keyword>
<dbReference type="PANTHER" id="PTHR22802:SF465">
    <property type="entry name" value="AT17652P-RELATED"/>
    <property type="match status" value="1"/>
</dbReference>
<dbReference type="InterPro" id="IPR016186">
    <property type="entry name" value="C-type_lectin-like/link_sf"/>
</dbReference>
<name>A0A8S1E126_9INSE</name>
<evidence type="ECO:0000313" key="3">
    <source>
        <dbReference type="EMBL" id="CAB3386693.1"/>
    </source>
</evidence>
<dbReference type="AlphaFoldDB" id="A0A8S1E126"/>
<evidence type="ECO:0000313" key="4">
    <source>
        <dbReference type="Proteomes" id="UP000494165"/>
    </source>
</evidence>
<dbReference type="PANTHER" id="PTHR22802">
    <property type="entry name" value="C-TYPE LECTIN SUPERFAMILY MEMBER"/>
    <property type="match status" value="1"/>
</dbReference>
<protein>
    <recommendedName>
        <fullName evidence="2">C-type lectin domain-containing protein</fullName>
    </recommendedName>
</protein>
<dbReference type="SMART" id="SM00034">
    <property type="entry name" value="CLECT"/>
    <property type="match status" value="1"/>
</dbReference>
<accession>A0A8S1E126</accession>
<dbReference type="InterPro" id="IPR051004">
    <property type="entry name" value="DC-SIGN_domain-containing"/>
</dbReference>
<reference evidence="3 4" key="1">
    <citation type="submission" date="2020-04" db="EMBL/GenBank/DDBJ databases">
        <authorList>
            <person name="Alioto T."/>
            <person name="Alioto T."/>
            <person name="Gomez Garrido J."/>
        </authorList>
    </citation>
    <scope>NUCLEOTIDE SEQUENCE [LARGE SCALE GENOMIC DNA]</scope>
</reference>
<dbReference type="PROSITE" id="PS50041">
    <property type="entry name" value="C_TYPE_LECTIN_2"/>
    <property type="match status" value="1"/>
</dbReference>
<sequence length="367" mass="40883">MGPKIVILVFVLGSFLVPGFYCRSFADIIKGMPDKFEESEQSRALGLSAPKQSTPRGLLPFYMLAEHILDAYSGGGLRQKFQALQQSCAVRALAAVIIPVLLAIVAALAIIVLQVVHVILAALVLATNFGLKLSGTQTFGLFRVANETEGDYGQCNSQLLRIIRHDCAYQARDISMVQLGEKEYYFSQSTIKMRWEDAQGFCRSRCQQLLSIEDPVEEELIFGHIMSMADEKGEIEPFWTSGSYKDGKYKWLATNRDFGYINLAPPRQRGRQVDSSCVGMATVRNETAWIGAPCEQMSRFVCEKPLQLAYRDHFLYEQMRAEEEEEEAEAAAIAATAPTTEAPPETSTFPIPAALINALQEIRKRFG</sequence>
<dbReference type="Pfam" id="PF00059">
    <property type="entry name" value="Lectin_C"/>
    <property type="match status" value="1"/>
</dbReference>
<dbReference type="InterPro" id="IPR001304">
    <property type="entry name" value="C-type_lectin-like"/>
</dbReference>
<dbReference type="InterPro" id="IPR016187">
    <property type="entry name" value="CTDL_fold"/>
</dbReference>
<feature type="domain" description="C-type lectin" evidence="2">
    <location>
        <begin position="179"/>
        <end position="303"/>
    </location>
</feature>
<dbReference type="Gene3D" id="3.10.100.10">
    <property type="entry name" value="Mannose-Binding Protein A, subunit A"/>
    <property type="match status" value="1"/>
</dbReference>
<evidence type="ECO:0000259" key="2">
    <source>
        <dbReference type="PROSITE" id="PS50041"/>
    </source>
</evidence>
<keyword evidence="1" id="KW-0812">Transmembrane</keyword>
<keyword evidence="1" id="KW-0472">Membrane</keyword>
<dbReference type="Proteomes" id="UP000494165">
    <property type="component" value="Unassembled WGS sequence"/>
</dbReference>
<gene>
    <name evidence="3" type="ORF">CLODIP_2_CD09625</name>
</gene>
<keyword evidence="4" id="KW-1185">Reference proteome</keyword>
<organism evidence="3 4">
    <name type="scientific">Cloeon dipterum</name>
    <dbReference type="NCBI Taxonomy" id="197152"/>
    <lineage>
        <taxon>Eukaryota</taxon>
        <taxon>Metazoa</taxon>
        <taxon>Ecdysozoa</taxon>
        <taxon>Arthropoda</taxon>
        <taxon>Hexapoda</taxon>
        <taxon>Insecta</taxon>
        <taxon>Pterygota</taxon>
        <taxon>Palaeoptera</taxon>
        <taxon>Ephemeroptera</taxon>
        <taxon>Pisciforma</taxon>
        <taxon>Baetidae</taxon>
        <taxon>Cloeon</taxon>
    </lineage>
</organism>
<proteinExistence type="predicted"/>
<dbReference type="CDD" id="cd00037">
    <property type="entry name" value="CLECT"/>
    <property type="match status" value="1"/>
</dbReference>
<feature type="transmembrane region" description="Helical" evidence="1">
    <location>
        <begin position="92"/>
        <end position="125"/>
    </location>
</feature>
<dbReference type="SUPFAM" id="SSF56436">
    <property type="entry name" value="C-type lectin-like"/>
    <property type="match status" value="1"/>
</dbReference>
<dbReference type="EMBL" id="CADEPI010000501">
    <property type="protein sequence ID" value="CAB3386693.1"/>
    <property type="molecule type" value="Genomic_DNA"/>
</dbReference>
<comment type="caution">
    <text evidence="3">The sequence shown here is derived from an EMBL/GenBank/DDBJ whole genome shotgun (WGS) entry which is preliminary data.</text>
</comment>
<evidence type="ECO:0000256" key="1">
    <source>
        <dbReference type="SAM" id="Phobius"/>
    </source>
</evidence>